<dbReference type="STRING" id="502025.Hoch_0161"/>
<feature type="region of interest" description="Disordered" evidence="1">
    <location>
        <begin position="32"/>
        <end position="54"/>
    </location>
</feature>
<dbReference type="HOGENOM" id="CLU_1560804_0_0_7"/>
<sequence>MTTGTSGPSLAARLAPCALALGSATAALAGCDDASSGPGETVDAAPADAASPDAAPADAAVRSYESDIAPIWQLHCMPCHGPDERFDLLRLDIGRENLVDQSSQQVIEWLLVSPGDPEASYLWLKIEGRQDELNTSFPMPPPNLGGTFEPIPASERERIRAWIEAGAGDTW</sequence>
<dbReference type="Proteomes" id="UP000001880">
    <property type="component" value="Chromosome"/>
</dbReference>
<gene>
    <name evidence="4" type="ordered locus">Hoch_0161</name>
</gene>
<dbReference type="OrthoDB" id="9809746at2"/>
<evidence type="ECO:0000256" key="1">
    <source>
        <dbReference type="SAM" id="MobiDB-lite"/>
    </source>
</evidence>
<feature type="domain" description="Cytochrome C Planctomycete-type" evidence="3">
    <location>
        <begin position="76"/>
        <end position="142"/>
    </location>
</feature>
<keyword evidence="2" id="KW-0732">Signal</keyword>
<dbReference type="Pfam" id="PF07635">
    <property type="entry name" value="PSCyt1"/>
    <property type="match status" value="1"/>
</dbReference>
<dbReference type="RefSeq" id="WP_012825429.1">
    <property type="nucleotide sequence ID" value="NC_013440.1"/>
</dbReference>
<feature type="chain" id="PRO_5003010202" description="Cytochrome C Planctomycete-type domain-containing protein" evidence="2">
    <location>
        <begin position="30"/>
        <end position="171"/>
    </location>
</feature>
<accession>D0LGQ6</accession>
<name>D0LGQ6_HALO1</name>
<feature type="signal peptide" evidence="2">
    <location>
        <begin position="1"/>
        <end position="29"/>
    </location>
</feature>
<dbReference type="AlphaFoldDB" id="D0LGQ6"/>
<proteinExistence type="predicted"/>
<feature type="compositionally biased region" description="Low complexity" evidence="1">
    <location>
        <begin position="43"/>
        <end position="54"/>
    </location>
</feature>
<dbReference type="PANTHER" id="PTHR35889:SF3">
    <property type="entry name" value="F-BOX DOMAIN-CONTAINING PROTEIN"/>
    <property type="match status" value="1"/>
</dbReference>
<reference evidence="4 5" key="1">
    <citation type="journal article" date="2010" name="Stand. Genomic Sci.">
        <title>Complete genome sequence of Haliangium ochraceum type strain (SMP-2).</title>
        <authorList>
            <consortium name="US DOE Joint Genome Institute (JGI-PGF)"/>
            <person name="Ivanova N."/>
            <person name="Daum C."/>
            <person name="Lang E."/>
            <person name="Abt B."/>
            <person name="Kopitz M."/>
            <person name="Saunders E."/>
            <person name="Lapidus A."/>
            <person name="Lucas S."/>
            <person name="Glavina Del Rio T."/>
            <person name="Nolan M."/>
            <person name="Tice H."/>
            <person name="Copeland A."/>
            <person name="Cheng J.F."/>
            <person name="Chen F."/>
            <person name="Bruce D."/>
            <person name="Goodwin L."/>
            <person name="Pitluck S."/>
            <person name="Mavromatis K."/>
            <person name="Pati A."/>
            <person name="Mikhailova N."/>
            <person name="Chen A."/>
            <person name="Palaniappan K."/>
            <person name="Land M."/>
            <person name="Hauser L."/>
            <person name="Chang Y.J."/>
            <person name="Jeffries C.D."/>
            <person name="Detter J.C."/>
            <person name="Brettin T."/>
            <person name="Rohde M."/>
            <person name="Goker M."/>
            <person name="Bristow J."/>
            <person name="Markowitz V."/>
            <person name="Eisen J.A."/>
            <person name="Hugenholtz P."/>
            <person name="Kyrpides N.C."/>
            <person name="Klenk H.P."/>
        </authorList>
    </citation>
    <scope>NUCLEOTIDE SEQUENCE [LARGE SCALE GENOMIC DNA]</scope>
    <source>
        <strain evidence="5">DSM 14365 / CIP 107738 / JCM 11303 / AJ 13395 / SMP-2</strain>
    </source>
</reference>
<evidence type="ECO:0000313" key="4">
    <source>
        <dbReference type="EMBL" id="ACY12802.1"/>
    </source>
</evidence>
<dbReference type="KEGG" id="hoh:Hoch_0161"/>
<keyword evidence="5" id="KW-1185">Reference proteome</keyword>
<evidence type="ECO:0000313" key="5">
    <source>
        <dbReference type="Proteomes" id="UP000001880"/>
    </source>
</evidence>
<evidence type="ECO:0000256" key="2">
    <source>
        <dbReference type="SAM" id="SignalP"/>
    </source>
</evidence>
<evidence type="ECO:0000259" key="3">
    <source>
        <dbReference type="Pfam" id="PF07635"/>
    </source>
</evidence>
<organism evidence="4 5">
    <name type="scientific">Haliangium ochraceum (strain DSM 14365 / JCM 11303 / SMP-2)</name>
    <dbReference type="NCBI Taxonomy" id="502025"/>
    <lineage>
        <taxon>Bacteria</taxon>
        <taxon>Pseudomonadati</taxon>
        <taxon>Myxococcota</taxon>
        <taxon>Polyangia</taxon>
        <taxon>Haliangiales</taxon>
        <taxon>Kofleriaceae</taxon>
        <taxon>Haliangium</taxon>
    </lineage>
</organism>
<protein>
    <recommendedName>
        <fullName evidence="3">Cytochrome C Planctomycete-type domain-containing protein</fullName>
    </recommendedName>
</protein>
<dbReference type="InterPro" id="IPR011429">
    <property type="entry name" value="Cyt_c_Planctomycete-type"/>
</dbReference>
<dbReference type="EMBL" id="CP001804">
    <property type="protein sequence ID" value="ACY12802.1"/>
    <property type="molecule type" value="Genomic_DNA"/>
</dbReference>
<dbReference type="PANTHER" id="PTHR35889">
    <property type="entry name" value="CYCLOINULO-OLIGOSACCHARIDE FRUCTANOTRANSFERASE-RELATED"/>
    <property type="match status" value="1"/>
</dbReference>